<gene>
    <name evidence="2" type="ORF">AAFF_G00105710</name>
</gene>
<sequence>MLHALTLFNLFSNRLELVFCSYLPDHDQHVITPLTKRWSFSPLLSKVLNQLMPLFEFQLRAALVFFHRHKLNSGRDLHGNRTPIRRWALFHFHDNCSHELCARGKAGEGSWE</sequence>
<protein>
    <recommendedName>
        <fullName evidence="4">Secreted protein</fullName>
    </recommendedName>
</protein>
<evidence type="ECO:0000256" key="1">
    <source>
        <dbReference type="SAM" id="SignalP"/>
    </source>
</evidence>
<dbReference type="Proteomes" id="UP001221898">
    <property type="component" value="Unassembled WGS sequence"/>
</dbReference>
<dbReference type="AlphaFoldDB" id="A0AAD7T216"/>
<keyword evidence="1" id="KW-0732">Signal</keyword>
<feature type="chain" id="PRO_5042250483" description="Secreted protein" evidence="1">
    <location>
        <begin position="21"/>
        <end position="112"/>
    </location>
</feature>
<comment type="caution">
    <text evidence="2">The sequence shown here is derived from an EMBL/GenBank/DDBJ whole genome shotgun (WGS) entry which is preliminary data.</text>
</comment>
<evidence type="ECO:0000313" key="3">
    <source>
        <dbReference type="Proteomes" id="UP001221898"/>
    </source>
</evidence>
<feature type="signal peptide" evidence="1">
    <location>
        <begin position="1"/>
        <end position="20"/>
    </location>
</feature>
<reference evidence="2" key="1">
    <citation type="journal article" date="2023" name="Science">
        <title>Genome structures resolve the early diversification of teleost fishes.</title>
        <authorList>
            <person name="Parey E."/>
            <person name="Louis A."/>
            <person name="Montfort J."/>
            <person name="Bouchez O."/>
            <person name="Roques C."/>
            <person name="Iampietro C."/>
            <person name="Lluch J."/>
            <person name="Castinel A."/>
            <person name="Donnadieu C."/>
            <person name="Desvignes T."/>
            <person name="Floi Bucao C."/>
            <person name="Jouanno E."/>
            <person name="Wen M."/>
            <person name="Mejri S."/>
            <person name="Dirks R."/>
            <person name="Jansen H."/>
            <person name="Henkel C."/>
            <person name="Chen W.J."/>
            <person name="Zahm M."/>
            <person name="Cabau C."/>
            <person name="Klopp C."/>
            <person name="Thompson A.W."/>
            <person name="Robinson-Rechavi M."/>
            <person name="Braasch I."/>
            <person name="Lecointre G."/>
            <person name="Bobe J."/>
            <person name="Postlethwait J.H."/>
            <person name="Berthelot C."/>
            <person name="Roest Crollius H."/>
            <person name="Guiguen Y."/>
        </authorList>
    </citation>
    <scope>NUCLEOTIDE SEQUENCE</scope>
    <source>
        <strain evidence="2">NC1722</strain>
    </source>
</reference>
<evidence type="ECO:0008006" key="4">
    <source>
        <dbReference type="Google" id="ProtNLM"/>
    </source>
</evidence>
<dbReference type="EMBL" id="JAINUG010000017">
    <property type="protein sequence ID" value="KAJ8412989.1"/>
    <property type="molecule type" value="Genomic_DNA"/>
</dbReference>
<keyword evidence="3" id="KW-1185">Reference proteome</keyword>
<accession>A0AAD7T216</accession>
<organism evidence="2 3">
    <name type="scientific">Aldrovandia affinis</name>
    <dbReference type="NCBI Taxonomy" id="143900"/>
    <lineage>
        <taxon>Eukaryota</taxon>
        <taxon>Metazoa</taxon>
        <taxon>Chordata</taxon>
        <taxon>Craniata</taxon>
        <taxon>Vertebrata</taxon>
        <taxon>Euteleostomi</taxon>
        <taxon>Actinopterygii</taxon>
        <taxon>Neopterygii</taxon>
        <taxon>Teleostei</taxon>
        <taxon>Notacanthiformes</taxon>
        <taxon>Halosauridae</taxon>
        <taxon>Aldrovandia</taxon>
    </lineage>
</organism>
<proteinExistence type="predicted"/>
<name>A0AAD7T216_9TELE</name>
<evidence type="ECO:0000313" key="2">
    <source>
        <dbReference type="EMBL" id="KAJ8412989.1"/>
    </source>
</evidence>